<evidence type="ECO:0000256" key="2">
    <source>
        <dbReference type="ARBA" id="ARBA00022679"/>
    </source>
</evidence>
<accession>A0AAD6UTD7</accession>
<dbReference type="PROSITE" id="PS51158">
    <property type="entry name" value="ALPHA_KINASE"/>
    <property type="match status" value="1"/>
</dbReference>
<evidence type="ECO:0000256" key="4">
    <source>
        <dbReference type="ARBA" id="ARBA00022777"/>
    </source>
</evidence>
<dbReference type="PANTHER" id="PTHR45992">
    <property type="entry name" value="EUKARYOTIC ELONGATION FACTOR 2 KINASE-RELATED"/>
    <property type="match status" value="1"/>
</dbReference>
<proteinExistence type="predicted"/>
<keyword evidence="3" id="KW-0547">Nucleotide-binding</keyword>
<gene>
    <name evidence="7" type="ORF">GGX14DRAFT_406849</name>
</gene>
<feature type="domain" description="Alpha-type protein kinase" evidence="6">
    <location>
        <begin position="1"/>
        <end position="195"/>
    </location>
</feature>
<evidence type="ECO:0000256" key="3">
    <source>
        <dbReference type="ARBA" id="ARBA00022741"/>
    </source>
</evidence>
<evidence type="ECO:0000313" key="7">
    <source>
        <dbReference type="EMBL" id="KAJ7191885.1"/>
    </source>
</evidence>
<dbReference type="SUPFAM" id="SSF56112">
    <property type="entry name" value="Protein kinase-like (PK-like)"/>
    <property type="match status" value="1"/>
</dbReference>
<keyword evidence="1" id="KW-0723">Serine/threonine-protein kinase</keyword>
<protein>
    <recommendedName>
        <fullName evidence="6">Alpha-type protein kinase domain-containing protein</fullName>
    </recommendedName>
</protein>
<organism evidence="7 8">
    <name type="scientific">Mycena pura</name>
    <dbReference type="NCBI Taxonomy" id="153505"/>
    <lineage>
        <taxon>Eukaryota</taxon>
        <taxon>Fungi</taxon>
        <taxon>Dikarya</taxon>
        <taxon>Basidiomycota</taxon>
        <taxon>Agaricomycotina</taxon>
        <taxon>Agaricomycetes</taxon>
        <taxon>Agaricomycetidae</taxon>
        <taxon>Agaricales</taxon>
        <taxon>Marasmiineae</taxon>
        <taxon>Mycenaceae</taxon>
        <taxon>Mycena</taxon>
    </lineage>
</organism>
<evidence type="ECO:0000313" key="8">
    <source>
        <dbReference type="Proteomes" id="UP001219525"/>
    </source>
</evidence>
<keyword evidence="5" id="KW-0067">ATP-binding</keyword>
<dbReference type="InterPro" id="IPR051852">
    <property type="entry name" value="Alpha-type_PK"/>
</dbReference>
<reference evidence="7" key="1">
    <citation type="submission" date="2023-03" db="EMBL/GenBank/DDBJ databases">
        <title>Massive genome expansion in bonnet fungi (Mycena s.s.) driven by repeated elements and novel gene families across ecological guilds.</title>
        <authorList>
            <consortium name="Lawrence Berkeley National Laboratory"/>
            <person name="Harder C.B."/>
            <person name="Miyauchi S."/>
            <person name="Viragh M."/>
            <person name="Kuo A."/>
            <person name="Thoen E."/>
            <person name="Andreopoulos B."/>
            <person name="Lu D."/>
            <person name="Skrede I."/>
            <person name="Drula E."/>
            <person name="Henrissat B."/>
            <person name="Morin E."/>
            <person name="Kohler A."/>
            <person name="Barry K."/>
            <person name="LaButti K."/>
            <person name="Morin E."/>
            <person name="Salamov A."/>
            <person name="Lipzen A."/>
            <person name="Mereny Z."/>
            <person name="Hegedus B."/>
            <person name="Baldrian P."/>
            <person name="Stursova M."/>
            <person name="Weitz H."/>
            <person name="Taylor A."/>
            <person name="Grigoriev I.V."/>
            <person name="Nagy L.G."/>
            <person name="Martin F."/>
            <person name="Kauserud H."/>
        </authorList>
    </citation>
    <scope>NUCLEOTIDE SEQUENCE</scope>
    <source>
        <strain evidence="7">9144</strain>
    </source>
</reference>
<dbReference type="Gene3D" id="3.20.200.10">
    <property type="entry name" value="MHCK/EF2 kinase"/>
    <property type="match status" value="1"/>
</dbReference>
<dbReference type="EMBL" id="JARJCW010000127">
    <property type="protein sequence ID" value="KAJ7191885.1"/>
    <property type="molecule type" value="Genomic_DNA"/>
</dbReference>
<dbReference type="Pfam" id="PF02816">
    <property type="entry name" value="Alpha_kinase"/>
    <property type="match status" value="1"/>
</dbReference>
<keyword evidence="8" id="KW-1185">Reference proteome</keyword>
<keyword evidence="4" id="KW-0418">Kinase</keyword>
<dbReference type="GO" id="GO:0004674">
    <property type="term" value="F:protein serine/threonine kinase activity"/>
    <property type="evidence" value="ECO:0007669"/>
    <property type="project" value="UniProtKB-KW"/>
</dbReference>
<comment type="caution">
    <text evidence="7">The sequence shown here is derived from an EMBL/GenBank/DDBJ whole genome shotgun (WGS) entry which is preliminary data.</text>
</comment>
<evidence type="ECO:0000256" key="5">
    <source>
        <dbReference type="ARBA" id="ARBA00022840"/>
    </source>
</evidence>
<evidence type="ECO:0000256" key="1">
    <source>
        <dbReference type="ARBA" id="ARBA00022527"/>
    </source>
</evidence>
<dbReference type="InterPro" id="IPR011009">
    <property type="entry name" value="Kinase-like_dom_sf"/>
</dbReference>
<name>A0AAD6UTD7_9AGAR</name>
<dbReference type="InterPro" id="IPR004166">
    <property type="entry name" value="a-kinase_dom"/>
</dbReference>
<keyword evidence="2" id="KW-0808">Transferase</keyword>
<evidence type="ECO:0000259" key="6">
    <source>
        <dbReference type="PROSITE" id="PS51158"/>
    </source>
</evidence>
<sequence length="218" mass="23505">MPCKTKLATYSIAAPRFKLLRTIALENQCEIYREAQRLAIGAHLLKAFKVHSKQVGATTGIYQGTSIMLLGTQLELKSNTGLSFAEVWIGEELKQASVASGTPIIDGLQKGISWLVETKCPTTVEHSSNKTTVLADIQGTPAHLNGKDVTILFDPMTHTIAGNSGIGDFGLEGIKSFFRDHKCGEVCISMGLDRSVPLKVEDLGLPTDYPNISRGMSG</sequence>
<dbReference type="AlphaFoldDB" id="A0AAD6UTD7"/>
<dbReference type="GO" id="GO:0005524">
    <property type="term" value="F:ATP binding"/>
    <property type="evidence" value="ECO:0007669"/>
    <property type="project" value="UniProtKB-KW"/>
</dbReference>
<dbReference type="Proteomes" id="UP001219525">
    <property type="component" value="Unassembled WGS sequence"/>
</dbReference>